<evidence type="ECO:0000313" key="1">
    <source>
        <dbReference type="EMBL" id="GAF91803.1"/>
    </source>
</evidence>
<dbReference type="InterPro" id="IPR029058">
    <property type="entry name" value="AB_hydrolase_fold"/>
</dbReference>
<organism evidence="1">
    <name type="scientific">marine sediment metagenome</name>
    <dbReference type="NCBI Taxonomy" id="412755"/>
    <lineage>
        <taxon>unclassified sequences</taxon>
        <taxon>metagenomes</taxon>
        <taxon>ecological metagenomes</taxon>
    </lineage>
</organism>
<protein>
    <submittedName>
        <fullName evidence="1">Uncharacterized protein</fullName>
    </submittedName>
</protein>
<gene>
    <name evidence="1" type="ORF">S01H1_25722</name>
</gene>
<accession>X0TE31</accession>
<dbReference type="EMBL" id="BARS01015559">
    <property type="protein sequence ID" value="GAF91803.1"/>
    <property type="molecule type" value="Genomic_DNA"/>
</dbReference>
<reference evidence="1" key="1">
    <citation type="journal article" date="2014" name="Front. Microbiol.">
        <title>High frequency of phylogenetically diverse reductive dehalogenase-homologous genes in deep subseafloor sedimentary metagenomes.</title>
        <authorList>
            <person name="Kawai M."/>
            <person name="Futagami T."/>
            <person name="Toyoda A."/>
            <person name="Takaki Y."/>
            <person name="Nishi S."/>
            <person name="Hori S."/>
            <person name="Arai W."/>
            <person name="Tsubouchi T."/>
            <person name="Morono Y."/>
            <person name="Uchiyama I."/>
            <person name="Ito T."/>
            <person name="Fujiyama A."/>
            <person name="Inagaki F."/>
            <person name="Takami H."/>
        </authorList>
    </citation>
    <scope>NUCLEOTIDE SEQUENCE</scope>
    <source>
        <strain evidence="1">Expedition CK06-06</strain>
    </source>
</reference>
<dbReference type="Gene3D" id="3.40.50.1820">
    <property type="entry name" value="alpha/beta hydrolase"/>
    <property type="match status" value="1"/>
</dbReference>
<dbReference type="GO" id="GO:0006629">
    <property type="term" value="P:lipid metabolic process"/>
    <property type="evidence" value="ECO:0007669"/>
    <property type="project" value="InterPro"/>
</dbReference>
<name>X0TE31_9ZZZZ</name>
<feature type="non-terminal residue" evidence="1">
    <location>
        <position position="284"/>
    </location>
</feature>
<dbReference type="AlphaFoldDB" id="X0TE31"/>
<dbReference type="Pfam" id="PF02450">
    <property type="entry name" value="LCAT"/>
    <property type="match status" value="1"/>
</dbReference>
<proteinExistence type="predicted"/>
<feature type="non-terminal residue" evidence="1">
    <location>
        <position position="1"/>
    </location>
</feature>
<comment type="caution">
    <text evidence="1">The sequence shown here is derived from an EMBL/GenBank/DDBJ whole genome shotgun (WGS) entry which is preliminary data.</text>
</comment>
<dbReference type="GO" id="GO:0008374">
    <property type="term" value="F:O-acyltransferase activity"/>
    <property type="evidence" value="ECO:0007669"/>
    <property type="project" value="InterPro"/>
</dbReference>
<dbReference type="SUPFAM" id="SSF53474">
    <property type="entry name" value="alpha/beta-Hydrolases"/>
    <property type="match status" value="1"/>
</dbReference>
<sequence length="284" mass="31545">SYSNEKIVYMAAILTLSAASFAQAGPSGETISALEQLEEIALQELDSAEVMLPEIRWVSEFAQRAITKADSTGEYDAIWENIDCHFGYKAVNDLHNYKVIFVFGLLSDLYQEKFTDGYVKWLRKMGIDCERAAIESEESPSYNMPAIAKAIELADKPVIIIARSKGGLDVLYTLVENEHLLNKIRGIIMIQTPFFGSPLADYILNSTILNATAVKALNALGGSKKFLSSLATGKREEYYRQNRETITRIAGAVPFISFASWKDNEPGRLDTILELPRNIMAKAG</sequence>
<dbReference type="InterPro" id="IPR003386">
    <property type="entry name" value="LACT/PDAT_acylTrfase"/>
</dbReference>